<keyword evidence="7 9" id="KW-0539">Nucleus</keyword>
<proteinExistence type="inferred from homology"/>
<sequence>MDEDKEYSFLDLTIQLALEGDTGAGRQQEKGVSNVQGDYQRYYVFLPDQHHQYAFEEQRIMASGQPLKGRLVSRLRFSQLEHIPVILSTLRQQACLVELLQSCIRHVAPTDLSNCYHFEVVLLSDILLIVYFQHPLTENLMCLEVDMTKPTGPWCRLSARPNDTIICTDEFLSSVLQRCLSLPITLRALLRCVDKIQDPSHNSCSSEFQHPSHNSFSTS</sequence>
<comment type="similarity">
    <text evidence="2 9">Belongs to the Mediator complex subunit 1 family.</text>
</comment>
<name>A0A8C4R384_EPTBU</name>
<dbReference type="Pfam" id="PF10744">
    <property type="entry name" value="Med1"/>
    <property type="match status" value="1"/>
</dbReference>
<evidence type="ECO:0000256" key="3">
    <source>
        <dbReference type="ARBA" id="ARBA00020612"/>
    </source>
</evidence>
<organism evidence="12 13">
    <name type="scientific">Eptatretus burgeri</name>
    <name type="common">Inshore hagfish</name>
    <dbReference type="NCBI Taxonomy" id="7764"/>
    <lineage>
        <taxon>Eukaryota</taxon>
        <taxon>Metazoa</taxon>
        <taxon>Chordata</taxon>
        <taxon>Craniata</taxon>
        <taxon>Vertebrata</taxon>
        <taxon>Cyclostomata</taxon>
        <taxon>Myxini</taxon>
        <taxon>Myxiniformes</taxon>
        <taxon>Myxinidae</taxon>
        <taxon>Eptatretinae</taxon>
        <taxon>Eptatretus</taxon>
    </lineage>
</organism>
<comment type="subcellular location">
    <subcellularLocation>
        <location evidence="1 9">Nucleus</location>
    </subcellularLocation>
</comment>
<evidence type="ECO:0000256" key="9">
    <source>
        <dbReference type="RuleBase" id="RU364059"/>
    </source>
</evidence>
<dbReference type="GO" id="GO:0003712">
    <property type="term" value="F:transcription coregulator activity"/>
    <property type="evidence" value="ECO:0007669"/>
    <property type="project" value="InterPro"/>
</dbReference>
<keyword evidence="5 9" id="KW-0010">Activator</keyword>
<dbReference type="GO" id="GO:0016592">
    <property type="term" value="C:mediator complex"/>
    <property type="evidence" value="ECO:0007669"/>
    <property type="project" value="InterPro"/>
</dbReference>
<protein>
    <recommendedName>
        <fullName evidence="3 9">Mediator of RNA polymerase II transcription subunit 1</fullName>
    </recommendedName>
    <alternativeName>
        <fullName evidence="8 9">Mediator complex subunit 1</fullName>
    </alternativeName>
</protein>
<dbReference type="PANTHER" id="PTHR12881">
    <property type="entry name" value="MEDIATOR OF RNA POLYMERASE II TRANSCRIPTION SUBUNIT 1"/>
    <property type="match status" value="1"/>
</dbReference>
<keyword evidence="6 9" id="KW-0804">Transcription</keyword>
<evidence type="ECO:0000256" key="2">
    <source>
        <dbReference type="ARBA" id="ARBA00006210"/>
    </source>
</evidence>
<evidence type="ECO:0000256" key="8">
    <source>
        <dbReference type="ARBA" id="ARBA00031254"/>
    </source>
</evidence>
<evidence type="ECO:0000256" key="7">
    <source>
        <dbReference type="ARBA" id="ARBA00023242"/>
    </source>
</evidence>
<accession>A0A8C4R384</accession>
<keyword evidence="13" id="KW-1185">Reference proteome</keyword>
<reference evidence="12" key="1">
    <citation type="submission" date="2025-08" db="UniProtKB">
        <authorList>
            <consortium name="Ensembl"/>
        </authorList>
    </citation>
    <scope>IDENTIFICATION</scope>
</reference>
<dbReference type="InterPro" id="IPR019680">
    <property type="entry name" value="Mediator_Med1"/>
</dbReference>
<evidence type="ECO:0000256" key="5">
    <source>
        <dbReference type="ARBA" id="ARBA00023159"/>
    </source>
</evidence>
<evidence type="ECO:0000256" key="10">
    <source>
        <dbReference type="SAM" id="MobiDB-lite"/>
    </source>
</evidence>
<dbReference type="PANTHER" id="PTHR12881:SF10">
    <property type="entry name" value="MEDIATOR OF RNA POLYMERASE II TRANSCRIPTION SUBUNIT 1"/>
    <property type="match status" value="1"/>
</dbReference>
<dbReference type="AlphaFoldDB" id="A0A8C4R384"/>
<dbReference type="Ensembl" id="ENSEBUT00000024670.1">
    <property type="protein sequence ID" value="ENSEBUP00000024094.1"/>
    <property type="gene ID" value="ENSEBUG00000014838.1"/>
</dbReference>
<feature type="domain" description="Mediator complex subunit Med1" evidence="11">
    <location>
        <begin position="48"/>
        <end position="105"/>
    </location>
</feature>
<dbReference type="InterPro" id="IPR051999">
    <property type="entry name" value="Mediator_complex_subunit_1"/>
</dbReference>
<dbReference type="GeneTree" id="ENSGT00660000095569"/>
<evidence type="ECO:0000259" key="11">
    <source>
        <dbReference type="Pfam" id="PF10744"/>
    </source>
</evidence>
<comment type="function">
    <text evidence="9">Component of the Mediator complex, a coactivator involved in the regulated transcription of nearly all RNA polymerase II-dependent genes. Mediator functions as a bridge to convey information from gene-specific regulatory proteins to the basal RNA polymerase II transcription machinery. Mediator is recruited to promoters by direct interactions with regulatory proteins and serves as a scaffold for the assembly of a functional preinitiation complex with RNA polymerase II and the general transcription factors.</text>
</comment>
<evidence type="ECO:0000256" key="6">
    <source>
        <dbReference type="ARBA" id="ARBA00023163"/>
    </source>
</evidence>
<dbReference type="Proteomes" id="UP000694388">
    <property type="component" value="Unplaced"/>
</dbReference>
<evidence type="ECO:0000256" key="1">
    <source>
        <dbReference type="ARBA" id="ARBA00004123"/>
    </source>
</evidence>
<keyword evidence="4 9" id="KW-0805">Transcription regulation</keyword>
<evidence type="ECO:0000313" key="13">
    <source>
        <dbReference type="Proteomes" id="UP000694388"/>
    </source>
</evidence>
<reference evidence="12" key="2">
    <citation type="submission" date="2025-09" db="UniProtKB">
        <authorList>
            <consortium name="Ensembl"/>
        </authorList>
    </citation>
    <scope>IDENTIFICATION</scope>
</reference>
<feature type="region of interest" description="Disordered" evidence="10">
    <location>
        <begin position="200"/>
        <end position="219"/>
    </location>
</feature>
<dbReference type="GO" id="GO:0045944">
    <property type="term" value="P:positive regulation of transcription by RNA polymerase II"/>
    <property type="evidence" value="ECO:0007669"/>
    <property type="project" value="UniProtKB-ARBA"/>
</dbReference>
<evidence type="ECO:0000313" key="12">
    <source>
        <dbReference type="Ensembl" id="ENSEBUP00000024094.1"/>
    </source>
</evidence>
<evidence type="ECO:0000256" key="4">
    <source>
        <dbReference type="ARBA" id="ARBA00023015"/>
    </source>
</evidence>